<sequence length="280" mass="30559">MAGDLSERRLERRLDSQPDEVDDIGENMVNMTSSPSGESYNPKSPVKNKHQWSAIEDAALIEALMQLNNAGDLRNKNEKGFRPGHGQSYNKCLRAFPAWSNAREWFYSLCKHVMEQDCPIVVRSGPSGGGFGGSDGGSRGGGGDGGENGDSGEKNRAEALLVLAEADRTLESLPKDLSAAIENGRVPGLIVQRFFELEKSPVFRWLLQFGGLKERLLGDDLFLTKVAIECGVGIFTKVLPSTPCLMVVLPKRSLRDGGGHFCLLLQRILSTLIEALTKQL</sequence>
<organism evidence="2 3">
    <name type="scientific">Zingiber officinale</name>
    <name type="common">Ginger</name>
    <name type="synonym">Amomum zingiber</name>
    <dbReference type="NCBI Taxonomy" id="94328"/>
    <lineage>
        <taxon>Eukaryota</taxon>
        <taxon>Viridiplantae</taxon>
        <taxon>Streptophyta</taxon>
        <taxon>Embryophyta</taxon>
        <taxon>Tracheophyta</taxon>
        <taxon>Spermatophyta</taxon>
        <taxon>Magnoliopsida</taxon>
        <taxon>Liliopsida</taxon>
        <taxon>Zingiberales</taxon>
        <taxon>Zingiberaceae</taxon>
        <taxon>Zingiber</taxon>
    </lineage>
</organism>
<evidence type="ECO:0000313" key="3">
    <source>
        <dbReference type="Proteomes" id="UP000734854"/>
    </source>
</evidence>
<accession>A0A8J5F6B2</accession>
<keyword evidence="3" id="KW-1185">Reference proteome</keyword>
<feature type="compositionally biased region" description="Basic and acidic residues" evidence="1">
    <location>
        <begin position="1"/>
        <end position="16"/>
    </location>
</feature>
<dbReference type="EMBL" id="JACMSC010000017">
    <property type="protein sequence ID" value="KAG6480144.1"/>
    <property type="molecule type" value="Genomic_DNA"/>
</dbReference>
<dbReference type="PANTHER" id="PTHR31620:SF8">
    <property type="entry name" value="PROTEIN RETICULATA-RELATED 4, CHLOROPLASTIC-LIKE"/>
    <property type="match status" value="1"/>
</dbReference>
<dbReference type="Proteomes" id="UP000734854">
    <property type="component" value="Unassembled WGS sequence"/>
</dbReference>
<feature type="compositionally biased region" description="Polar residues" evidence="1">
    <location>
        <begin position="29"/>
        <end position="42"/>
    </location>
</feature>
<feature type="region of interest" description="Disordered" evidence="1">
    <location>
        <begin position="1"/>
        <end position="47"/>
    </location>
</feature>
<protein>
    <submittedName>
        <fullName evidence="2">Uncharacterized protein</fullName>
    </submittedName>
</protein>
<feature type="compositionally biased region" description="Gly residues" evidence="1">
    <location>
        <begin position="126"/>
        <end position="149"/>
    </location>
</feature>
<evidence type="ECO:0000256" key="1">
    <source>
        <dbReference type="SAM" id="MobiDB-lite"/>
    </source>
</evidence>
<feature type="region of interest" description="Disordered" evidence="1">
    <location>
        <begin position="125"/>
        <end position="152"/>
    </location>
</feature>
<dbReference type="AlphaFoldDB" id="A0A8J5F6B2"/>
<reference evidence="2 3" key="1">
    <citation type="submission" date="2020-08" db="EMBL/GenBank/DDBJ databases">
        <title>Plant Genome Project.</title>
        <authorList>
            <person name="Zhang R.-G."/>
        </authorList>
    </citation>
    <scope>NUCLEOTIDE SEQUENCE [LARGE SCALE GENOMIC DNA]</scope>
    <source>
        <tissue evidence="2">Rhizome</tissue>
    </source>
</reference>
<proteinExistence type="predicted"/>
<comment type="caution">
    <text evidence="2">The sequence shown here is derived from an EMBL/GenBank/DDBJ whole genome shotgun (WGS) entry which is preliminary data.</text>
</comment>
<dbReference type="PANTHER" id="PTHR31620">
    <property type="entry name" value="PROTEIN RETICULATA-RELATED 2, CHLOROPLASTIC-RELATED"/>
    <property type="match status" value="1"/>
</dbReference>
<evidence type="ECO:0000313" key="2">
    <source>
        <dbReference type="EMBL" id="KAG6480144.1"/>
    </source>
</evidence>
<gene>
    <name evidence="2" type="ORF">ZIOFF_063622</name>
</gene>
<name>A0A8J5F6B2_ZINOF</name>